<dbReference type="PANTHER" id="PTHR43304:SF1">
    <property type="entry name" value="PAC DOMAIN-CONTAINING PROTEIN"/>
    <property type="match status" value="1"/>
</dbReference>
<dbReference type="Pfam" id="PF08447">
    <property type="entry name" value="PAS_3"/>
    <property type="match status" value="1"/>
</dbReference>
<gene>
    <name evidence="9" type="ORF">NZ698_08140</name>
</gene>
<dbReference type="Gene3D" id="3.30.450.20">
    <property type="entry name" value="PAS domain"/>
    <property type="match status" value="5"/>
</dbReference>
<dbReference type="RefSeq" id="WP_263002579.1">
    <property type="nucleotide sequence ID" value="NZ_JAOTEM010000001.1"/>
</dbReference>
<dbReference type="PROSITE" id="PS50113">
    <property type="entry name" value="PAC"/>
    <property type="match status" value="2"/>
</dbReference>
<dbReference type="InterPro" id="IPR000700">
    <property type="entry name" value="PAS-assoc_C"/>
</dbReference>
<comment type="caution">
    <text evidence="9">The sequence shown here is derived from an EMBL/GenBank/DDBJ whole genome shotgun (WGS) entry which is preliminary data.</text>
</comment>
<dbReference type="Pfam" id="PF08448">
    <property type="entry name" value="PAS_4"/>
    <property type="match status" value="3"/>
</dbReference>
<dbReference type="PRINTS" id="PR00344">
    <property type="entry name" value="BCTRLSENSOR"/>
</dbReference>
<dbReference type="Pfam" id="PF02518">
    <property type="entry name" value="HATPase_c"/>
    <property type="match status" value="1"/>
</dbReference>
<dbReference type="SMART" id="SM00091">
    <property type="entry name" value="PAS"/>
    <property type="match status" value="5"/>
</dbReference>
<dbReference type="Pfam" id="PF00512">
    <property type="entry name" value="HisKA"/>
    <property type="match status" value="1"/>
</dbReference>
<organism evidence="9 10">
    <name type="scientific">Chryseobacterium edaphi</name>
    <dbReference type="NCBI Taxonomy" id="2976532"/>
    <lineage>
        <taxon>Bacteria</taxon>
        <taxon>Pseudomonadati</taxon>
        <taxon>Bacteroidota</taxon>
        <taxon>Flavobacteriia</taxon>
        <taxon>Flavobacteriales</taxon>
        <taxon>Weeksellaceae</taxon>
        <taxon>Chryseobacterium group</taxon>
        <taxon>Chryseobacterium</taxon>
    </lineage>
</organism>
<dbReference type="PROSITE" id="PS50109">
    <property type="entry name" value="HIS_KIN"/>
    <property type="match status" value="1"/>
</dbReference>
<dbReference type="NCBIfam" id="TIGR00229">
    <property type="entry name" value="sensory_box"/>
    <property type="match status" value="1"/>
</dbReference>
<dbReference type="SUPFAM" id="SSF55874">
    <property type="entry name" value="ATPase domain of HSP90 chaperone/DNA topoisomerase II/histidine kinase"/>
    <property type="match status" value="1"/>
</dbReference>
<dbReference type="InterPro" id="IPR013655">
    <property type="entry name" value="PAS_fold_3"/>
</dbReference>
<keyword evidence="3" id="KW-0597">Phosphoprotein</keyword>
<evidence type="ECO:0000256" key="5">
    <source>
        <dbReference type="ARBA" id="ARBA00022777"/>
    </source>
</evidence>
<dbReference type="SMART" id="SM00388">
    <property type="entry name" value="HisKA"/>
    <property type="match status" value="1"/>
</dbReference>
<evidence type="ECO:0000256" key="2">
    <source>
        <dbReference type="ARBA" id="ARBA00012438"/>
    </source>
</evidence>
<dbReference type="CDD" id="cd00082">
    <property type="entry name" value="HisKA"/>
    <property type="match status" value="1"/>
</dbReference>
<evidence type="ECO:0000256" key="6">
    <source>
        <dbReference type="SAM" id="Coils"/>
    </source>
</evidence>
<dbReference type="SMART" id="SM00387">
    <property type="entry name" value="HATPase_c"/>
    <property type="match status" value="1"/>
</dbReference>
<proteinExistence type="predicted"/>
<evidence type="ECO:0000256" key="3">
    <source>
        <dbReference type="ARBA" id="ARBA00022553"/>
    </source>
</evidence>
<dbReference type="InterPro" id="IPR052162">
    <property type="entry name" value="Sensor_kinase/Photoreceptor"/>
</dbReference>
<dbReference type="EC" id="2.7.13.3" evidence="2"/>
<dbReference type="Gene3D" id="3.30.565.10">
    <property type="entry name" value="Histidine kinase-like ATPase, C-terminal domain"/>
    <property type="match status" value="1"/>
</dbReference>
<protein>
    <recommendedName>
        <fullName evidence="2">histidine kinase</fullName>
        <ecNumber evidence="2">2.7.13.3</ecNumber>
    </recommendedName>
</protein>
<dbReference type="InterPro" id="IPR005467">
    <property type="entry name" value="His_kinase_dom"/>
</dbReference>
<dbReference type="Gene3D" id="1.10.287.130">
    <property type="match status" value="1"/>
</dbReference>
<feature type="domain" description="PAC" evidence="8">
    <location>
        <begin position="629"/>
        <end position="681"/>
    </location>
</feature>
<evidence type="ECO:0000256" key="4">
    <source>
        <dbReference type="ARBA" id="ARBA00022679"/>
    </source>
</evidence>
<keyword evidence="4" id="KW-0808">Transferase</keyword>
<evidence type="ECO:0000313" key="10">
    <source>
        <dbReference type="Proteomes" id="UP001208649"/>
    </source>
</evidence>
<dbReference type="InterPro" id="IPR000014">
    <property type="entry name" value="PAS"/>
</dbReference>
<evidence type="ECO:0000259" key="8">
    <source>
        <dbReference type="PROSITE" id="PS50113"/>
    </source>
</evidence>
<dbReference type="Proteomes" id="UP001208649">
    <property type="component" value="Unassembled WGS sequence"/>
</dbReference>
<feature type="domain" description="Histidine kinase" evidence="7">
    <location>
        <begin position="685"/>
        <end position="899"/>
    </location>
</feature>
<evidence type="ECO:0000259" key="7">
    <source>
        <dbReference type="PROSITE" id="PS50109"/>
    </source>
</evidence>
<keyword evidence="6" id="KW-0175">Coiled coil</keyword>
<dbReference type="InterPro" id="IPR036890">
    <property type="entry name" value="HATPase_C_sf"/>
</dbReference>
<dbReference type="InterPro" id="IPR003661">
    <property type="entry name" value="HisK_dim/P_dom"/>
</dbReference>
<comment type="catalytic activity">
    <reaction evidence="1">
        <text>ATP + protein L-histidine = ADP + protein N-phospho-L-histidine.</text>
        <dbReference type="EC" id="2.7.13.3"/>
    </reaction>
</comment>
<dbReference type="Pfam" id="PF13188">
    <property type="entry name" value="PAS_8"/>
    <property type="match status" value="1"/>
</dbReference>
<dbReference type="SUPFAM" id="SSF47384">
    <property type="entry name" value="Homodimeric domain of signal transducing histidine kinase"/>
    <property type="match status" value="1"/>
</dbReference>
<dbReference type="InterPro" id="IPR003594">
    <property type="entry name" value="HATPase_dom"/>
</dbReference>
<dbReference type="InterPro" id="IPR035965">
    <property type="entry name" value="PAS-like_dom_sf"/>
</dbReference>
<dbReference type="InterPro" id="IPR013656">
    <property type="entry name" value="PAS_4"/>
</dbReference>
<sequence length="899" mass="101947">MNLADNHLLDTVINSSPIGICIVNADNFIVEKVNDKFGQLHGNPNDLIAGKSFDDLFPKKNVLDKKIISDVVKNKETLYADEINLILKINDRIKETKCSPVYVPIFDNSDIVVKVAIWMIENAPSKNEAESQTKEDAIIEKERKRTNALLNEIPTGIAILSGKDFIFESANPMYQSLVPSRTLMGKPFLDALPELRGSELEKALKTVFEDGVSLSFNDDLVPFSDLESGEPEERYFSYRLIPRFDAEGSVDGIFIFTSEVTHVLNNKLGLDRTSNNLNQIINMLPASVVIIRYDELIVEMINDSNLAYWKKTRDEVVGRPFLEILPDLADQPFAGQLRRVMQTGEIIDIKESPVLFTEPDGTIRETFVDYTYQPLTGLDGKRDGVLVMSFEITDRVQARRQLEEYANQLSIAYDQLSILNNKLSKSEARFKFLIEKAPVAIGVLRGKEFIIESANNKILEVWGKPETIIGLTLAEALPEIKDQPFLGYLDDVFTTGKPFHANEIMAMLMHEDELKEIFFNVVYQPIADVNGNIADILVVAVDVTEQVNSRKMVEKSEAYFKMLADLVPAKISNALPTGEVTFLNKKWLEFAGMNFEDMRNFGYQQMMHPDEIAKFQTGLAAAAKSGIPHISEMRFKNSEGKYIWHLNIASPILDENGVISMWVGSTTDIQWLKEEEQRKNDFIGMVSHELKTPLTSVNTYLQLLLRKAEKTDDNFLKQAYIQSLKQVKHMTDMINGFLDVSRLESAKIRIEKSEFEVSDLFKEIMLDYELQYSTHKIILDSSSSLRINADRLKIIQVLNNLVGNAVKYSENGSTVQISYEQIDKNIRVIVRDNGMGIKPENIKRLFERYYRVEQDSKIAGFGIGLYLSAEIIFAHGGKIWAESEIGKGSVFYFELKLTL</sequence>
<evidence type="ECO:0000313" key="9">
    <source>
        <dbReference type="EMBL" id="MCU7617165.1"/>
    </source>
</evidence>
<keyword evidence="5" id="KW-0418">Kinase</keyword>
<evidence type="ECO:0000256" key="1">
    <source>
        <dbReference type="ARBA" id="ARBA00000085"/>
    </source>
</evidence>
<dbReference type="InterPro" id="IPR004358">
    <property type="entry name" value="Sig_transdc_His_kin-like_C"/>
</dbReference>
<dbReference type="EMBL" id="JAOTEM010000001">
    <property type="protein sequence ID" value="MCU7617165.1"/>
    <property type="molecule type" value="Genomic_DNA"/>
</dbReference>
<feature type="coiled-coil region" evidence="6">
    <location>
        <begin position="395"/>
        <end position="422"/>
    </location>
</feature>
<name>A0ABT2W928_9FLAO</name>
<dbReference type="SUPFAM" id="SSF55785">
    <property type="entry name" value="PYP-like sensor domain (PAS domain)"/>
    <property type="match status" value="5"/>
</dbReference>
<dbReference type="InterPro" id="IPR036097">
    <property type="entry name" value="HisK_dim/P_sf"/>
</dbReference>
<dbReference type="CDD" id="cd00130">
    <property type="entry name" value="PAS"/>
    <property type="match status" value="1"/>
</dbReference>
<feature type="domain" description="PAC" evidence="8">
    <location>
        <begin position="350"/>
        <end position="404"/>
    </location>
</feature>
<reference evidence="10" key="1">
    <citation type="submission" date="2023-07" db="EMBL/GenBank/DDBJ databases">
        <title>Chryseobacterium sp. strain PBS4-4 Genome sequencing and assembly.</title>
        <authorList>
            <person name="Jung Y."/>
        </authorList>
    </citation>
    <scope>NUCLEOTIDE SEQUENCE [LARGE SCALE GENOMIC DNA]</scope>
    <source>
        <strain evidence="10">PBS4-4</strain>
    </source>
</reference>
<dbReference type="CDD" id="cd00075">
    <property type="entry name" value="HATPase"/>
    <property type="match status" value="1"/>
</dbReference>
<accession>A0ABT2W928</accession>
<dbReference type="PANTHER" id="PTHR43304">
    <property type="entry name" value="PHYTOCHROME-LIKE PROTEIN CPH1"/>
    <property type="match status" value="1"/>
</dbReference>
<keyword evidence="10" id="KW-1185">Reference proteome</keyword>